<reference evidence="1 2" key="1">
    <citation type="submission" date="2016-11" db="EMBL/GenBank/DDBJ databases">
        <authorList>
            <person name="Jaros S."/>
            <person name="Januszkiewicz K."/>
            <person name="Wedrychowicz H."/>
        </authorList>
    </citation>
    <scope>NUCLEOTIDE SEQUENCE [LARGE SCALE GENOMIC DNA]</scope>
    <source>
        <strain evidence="1 2">DSM 15929</strain>
    </source>
</reference>
<dbReference type="AlphaFoldDB" id="A0A1M6KHT3"/>
<gene>
    <name evidence="1" type="ORF">SAMN02745136_00457</name>
</gene>
<accession>A0A1M6KHT3</accession>
<organism evidence="1 2">
    <name type="scientific">Anaerocolumna jejuensis DSM 15929</name>
    <dbReference type="NCBI Taxonomy" id="1121322"/>
    <lineage>
        <taxon>Bacteria</taxon>
        <taxon>Bacillati</taxon>
        <taxon>Bacillota</taxon>
        <taxon>Clostridia</taxon>
        <taxon>Lachnospirales</taxon>
        <taxon>Lachnospiraceae</taxon>
        <taxon>Anaerocolumna</taxon>
    </lineage>
</organism>
<dbReference type="Proteomes" id="UP000184386">
    <property type="component" value="Unassembled WGS sequence"/>
</dbReference>
<protein>
    <submittedName>
        <fullName evidence="1">Uncharacterized protein</fullName>
    </submittedName>
</protein>
<evidence type="ECO:0000313" key="2">
    <source>
        <dbReference type="Proteomes" id="UP000184386"/>
    </source>
</evidence>
<name>A0A1M6KHT3_9FIRM</name>
<proteinExistence type="predicted"/>
<sequence>MKYTINKGTEGIQEVLVRAKEYKLSRYIRVTECKLVNLLTLVNYLVRVEYELVEDTEIIVNLTVNANYKDKFLPKPIRVIENDYLNIMDLLRLPEDVLPFVTALLLDNNEDCTDLFSTLLSAYAYSVRNGAQPKVSDLVGLQTILTVSNQAKQHLAELDEAIAEIVIKMI</sequence>
<dbReference type="RefSeq" id="WP_073272503.1">
    <property type="nucleotide sequence ID" value="NZ_FRAC01000006.1"/>
</dbReference>
<dbReference type="EMBL" id="FRAC01000006">
    <property type="protein sequence ID" value="SHJ58475.1"/>
    <property type="molecule type" value="Genomic_DNA"/>
</dbReference>
<keyword evidence="2" id="KW-1185">Reference proteome</keyword>
<evidence type="ECO:0000313" key="1">
    <source>
        <dbReference type="EMBL" id="SHJ58475.1"/>
    </source>
</evidence>